<organism evidence="2 3">
    <name type="scientific">Penicillium italicum</name>
    <name type="common">Blue mold</name>
    <dbReference type="NCBI Taxonomy" id="40296"/>
    <lineage>
        <taxon>Eukaryota</taxon>
        <taxon>Fungi</taxon>
        <taxon>Dikarya</taxon>
        <taxon>Ascomycota</taxon>
        <taxon>Pezizomycotina</taxon>
        <taxon>Eurotiomycetes</taxon>
        <taxon>Eurotiomycetidae</taxon>
        <taxon>Eurotiales</taxon>
        <taxon>Aspergillaceae</taxon>
        <taxon>Penicillium</taxon>
    </lineage>
</organism>
<gene>
    <name evidence="2" type="ORF">PITC_080820</name>
</gene>
<accession>A0A0A2L884</accession>
<keyword evidence="1" id="KW-1133">Transmembrane helix</keyword>
<dbReference type="EMBL" id="JQGA01000470">
    <property type="protein sequence ID" value="KGO75396.1"/>
    <property type="molecule type" value="Genomic_DNA"/>
</dbReference>
<evidence type="ECO:0000313" key="2">
    <source>
        <dbReference type="EMBL" id="KGO75396.1"/>
    </source>
</evidence>
<comment type="caution">
    <text evidence="2">The sequence shown here is derived from an EMBL/GenBank/DDBJ whole genome shotgun (WGS) entry which is preliminary data.</text>
</comment>
<keyword evidence="1" id="KW-0472">Membrane</keyword>
<feature type="transmembrane region" description="Helical" evidence="1">
    <location>
        <begin position="29"/>
        <end position="51"/>
    </location>
</feature>
<dbReference type="AlphaFoldDB" id="A0A0A2L884"/>
<keyword evidence="1" id="KW-0812">Transmembrane</keyword>
<name>A0A0A2L884_PENIT</name>
<keyword evidence="3" id="KW-1185">Reference proteome</keyword>
<dbReference type="HOGENOM" id="CLU_3014896_0_0_1"/>
<sequence length="56" mass="6052">MVSFDSDHSGGAGASLFFFHGQFMLPPPGPFACGLVGFRSLGLVLGLWGIYSEWWT</sequence>
<protein>
    <submittedName>
        <fullName evidence="2">Uncharacterized protein</fullName>
    </submittedName>
</protein>
<proteinExistence type="predicted"/>
<evidence type="ECO:0000313" key="3">
    <source>
        <dbReference type="Proteomes" id="UP000030104"/>
    </source>
</evidence>
<dbReference type="Proteomes" id="UP000030104">
    <property type="component" value="Unassembled WGS sequence"/>
</dbReference>
<evidence type="ECO:0000256" key="1">
    <source>
        <dbReference type="SAM" id="Phobius"/>
    </source>
</evidence>
<reference evidence="2 3" key="1">
    <citation type="journal article" date="2015" name="Mol. Plant Microbe Interact.">
        <title>Genome, transcriptome, and functional analyses of Penicillium expansum provide new insights into secondary metabolism and pathogenicity.</title>
        <authorList>
            <person name="Ballester A.R."/>
            <person name="Marcet-Houben M."/>
            <person name="Levin E."/>
            <person name="Sela N."/>
            <person name="Selma-Lazaro C."/>
            <person name="Carmona L."/>
            <person name="Wisniewski M."/>
            <person name="Droby S."/>
            <person name="Gonzalez-Candelas L."/>
            <person name="Gabaldon T."/>
        </authorList>
    </citation>
    <scope>NUCLEOTIDE SEQUENCE [LARGE SCALE GENOMIC DNA]</scope>
    <source>
        <strain evidence="2 3">PHI-1</strain>
    </source>
</reference>